<organism evidence="16 18">
    <name type="scientific">Neospora caninum (strain Liverpool)</name>
    <dbReference type="NCBI Taxonomy" id="572307"/>
    <lineage>
        <taxon>Eukaryota</taxon>
        <taxon>Sar</taxon>
        <taxon>Alveolata</taxon>
        <taxon>Apicomplexa</taxon>
        <taxon>Conoidasida</taxon>
        <taxon>Coccidia</taxon>
        <taxon>Eucoccidiorida</taxon>
        <taxon>Eimeriorina</taxon>
        <taxon>Sarcocystidae</taxon>
        <taxon>Neospora</taxon>
    </lineage>
</organism>
<feature type="compositionally biased region" description="Polar residues" evidence="14">
    <location>
        <begin position="364"/>
        <end position="381"/>
    </location>
</feature>
<dbReference type="GO" id="GO:0051301">
    <property type="term" value="P:cell division"/>
    <property type="evidence" value="ECO:0007669"/>
    <property type="project" value="UniProtKB-KW"/>
</dbReference>
<feature type="compositionally biased region" description="Basic and acidic residues" evidence="14">
    <location>
        <begin position="426"/>
        <end position="438"/>
    </location>
</feature>
<dbReference type="EMBL" id="FR823389">
    <property type="protein sequence ID" value="CBZ52936.1"/>
    <property type="molecule type" value="Genomic_DNA"/>
</dbReference>
<dbReference type="GeneID" id="13442963"/>
<feature type="domain" description="Ska2 N-terminal" evidence="15">
    <location>
        <begin position="2"/>
        <end position="118"/>
    </location>
</feature>
<dbReference type="EMBL" id="LN714482">
    <property type="protein sequence ID" value="CEL66920.1"/>
    <property type="molecule type" value="Genomic_DNA"/>
</dbReference>
<evidence type="ECO:0000313" key="16">
    <source>
        <dbReference type="EMBL" id="CBZ52936.1"/>
    </source>
</evidence>
<dbReference type="InParanoid" id="F0VGU2"/>
<dbReference type="OMA" id="EQDIRCE"/>
<evidence type="ECO:0000256" key="11">
    <source>
        <dbReference type="ARBA" id="ARBA00023306"/>
    </source>
</evidence>
<evidence type="ECO:0000256" key="14">
    <source>
        <dbReference type="SAM" id="MobiDB-lite"/>
    </source>
</evidence>
<evidence type="ECO:0000313" key="18">
    <source>
        <dbReference type="Proteomes" id="UP000007494"/>
    </source>
</evidence>
<keyword evidence="4" id="KW-0158">Chromosome</keyword>
<gene>
    <name evidence="17" type="ORF">BN1204_027250</name>
    <name evidence="16" type="ORF">NCLIV_027250</name>
</gene>
<dbReference type="GO" id="GO:0008017">
    <property type="term" value="F:microtubule binding"/>
    <property type="evidence" value="ECO:0007669"/>
    <property type="project" value="InterPro"/>
</dbReference>
<dbReference type="InterPro" id="IPR026762">
    <property type="entry name" value="Ska2"/>
</dbReference>
<evidence type="ECO:0000256" key="13">
    <source>
        <dbReference type="ARBA" id="ARBA00029651"/>
    </source>
</evidence>
<keyword evidence="11" id="KW-0131">Cell cycle</keyword>
<dbReference type="RefSeq" id="XP_003882968.1">
    <property type="nucleotide sequence ID" value="XM_003882919.1"/>
</dbReference>
<keyword evidence="18" id="KW-1185">Reference proteome</keyword>
<evidence type="ECO:0000256" key="5">
    <source>
        <dbReference type="ARBA" id="ARBA00022490"/>
    </source>
</evidence>
<reference evidence="16" key="2">
    <citation type="submission" date="2011-03" db="EMBL/GenBank/DDBJ databases">
        <title>Comparative genomics and transcriptomics of Neospora caninum and Toxoplasma gondii.</title>
        <authorList>
            <person name="Reid A.J."/>
            <person name="Sohal A."/>
            <person name="Harris D."/>
            <person name="Quail M."/>
            <person name="Sanders M."/>
            <person name="Berriman M."/>
            <person name="Wastling J.M."/>
            <person name="Pain A."/>
        </authorList>
    </citation>
    <scope>NUCLEOTIDE SEQUENCE</scope>
    <source>
        <strain evidence="16">Liverpool</strain>
    </source>
</reference>
<name>F0VGU2_NEOCL</name>
<accession>F0VGU2</accession>
<protein>
    <recommendedName>
        <fullName evidence="13">Protein FAM33A</fullName>
    </recommendedName>
</protein>
<dbReference type="eggNOG" id="KOG1297">
    <property type="taxonomic scope" value="Eukaryota"/>
</dbReference>
<dbReference type="VEuPathDB" id="ToxoDB:NCLIV_027250"/>
<sequence length="438" mass="47755">MEDAIQQLRDRFECMSTDLFIVEQRLDQEFALIYGPERHPRHLLQRLAKVQKDIQTLSDQFQARAILKGTELLFTAKSQLADTLRQQLRAYELLGALQEAAGGAAPEQDIRCEQIYQEGEELLRRWMKTDQRAMQFPELVSDEKGLDRSDVGATPQGSAAPPDTSADGVPARNIDQVSGISSVAAQETAGPGASSAAETSAAAPSAGGARSRVFPDFGPPRDSAIPDGERGSAEQHKQQNRGPSEEPEDEACVCGYSPIPASVFERVPALTRRRARLGDVNALFHCLHHMRYEKGKEGTSTTIKELNQMNFRVVGQTGEAKLSTLRYLRLVDVNARTGSVRLLVPQKTRAPPDGRGNRLGPSARTANQSSSSLRTRSQAGLSTGAARAAARGGGRREFGREKGETRHKTVSRRVLGKGPDSMHLGSAERARKKDEGPL</sequence>
<dbReference type="GO" id="GO:0007059">
    <property type="term" value="P:chromosome segregation"/>
    <property type="evidence" value="ECO:0007669"/>
    <property type="project" value="InterPro"/>
</dbReference>
<evidence type="ECO:0000259" key="15">
    <source>
        <dbReference type="Pfam" id="PF16740"/>
    </source>
</evidence>
<dbReference type="Proteomes" id="UP000007494">
    <property type="component" value="Chromosome VIIb"/>
</dbReference>
<dbReference type="Gene3D" id="6.10.250.1380">
    <property type="match status" value="1"/>
</dbReference>
<dbReference type="GO" id="GO:0000940">
    <property type="term" value="C:outer kinetochore"/>
    <property type="evidence" value="ECO:0007669"/>
    <property type="project" value="InterPro"/>
</dbReference>
<dbReference type="GO" id="GO:0005876">
    <property type="term" value="C:spindle microtubule"/>
    <property type="evidence" value="ECO:0007669"/>
    <property type="project" value="InterPro"/>
</dbReference>
<feature type="compositionally biased region" description="Basic and acidic residues" evidence="14">
    <location>
        <begin position="394"/>
        <end position="407"/>
    </location>
</feature>
<evidence type="ECO:0000256" key="6">
    <source>
        <dbReference type="ARBA" id="ARBA00022618"/>
    </source>
</evidence>
<comment type="similarity">
    <text evidence="3">Belongs to the SKA2 family.</text>
</comment>
<reference evidence="18" key="3">
    <citation type="journal article" date="2012" name="PLoS Pathog.">
        <title>Comparative genomics of the apicomplexan parasites Toxoplasma gondii and Neospora caninum: Coccidia differing in host range and transmission strategy.</title>
        <authorList>
            <person name="Reid A.J."/>
            <person name="Vermont S.J."/>
            <person name="Cotton J.A."/>
            <person name="Harris D."/>
            <person name="Hill-Cawthorne G.A."/>
            <person name="Konen-Waisman S."/>
            <person name="Latham S.M."/>
            <person name="Mourier T."/>
            <person name="Norton R."/>
            <person name="Quail M.A."/>
            <person name="Sanders M."/>
            <person name="Shanmugam D."/>
            <person name="Sohal A."/>
            <person name="Wasmuth J.D."/>
            <person name="Brunk B."/>
            <person name="Grigg M.E."/>
            <person name="Howard J.C."/>
            <person name="Parkinson J."/>
            <person name="Roos D.S."/>
            <person name="Trees A.J."/>
            <person name="Berriman M."/>
            <person name="Pain A."/>
            <person name="Wastling J.M."/>
        </authorList>
    </citation>
    <scope>NUCLEOTIDE SEQUENCE [LARGE SCALE GENOMIC DNA]</scope>
    <source>
        <strain evidence="18">Liverpool</strain>
    </source>
</reference>
<evidence type="ECO:0000256" key="1">
    <source>
        <dbReference type="ARBA" id="ARBA00004186"/>
    </source>
</evidence>
<dbReference type="OrthoDB" id="193920at2759"/>
<feature type="region of interest" description="Disordered" evidence="14">
    <location>
        <begin position="343"/>
        <end position="438"/>
    </location>
</feature>
<keyword evidence="10" id="KW-0206">Cytoskeleton</keyword>
<dbReference type="AlphaFoldDB" id="F0VGU2"/>
<evidence type="ECO:0000256" key="10">
    <source>
        <dbReference type="ARBA" id="ARBA00023212"/>
    </source>
</evidence>
<keyword evidence="8" id="KW-0498">Mitosis</keyword>
<feature type="compositionally biased region" description="Basic and acidic residues" evidence="14">
    <location>
        <begin position="141"/>
        <end position="150"/>
    </location>
</feature>
<evidence type="ECO:0000256" key="4">
    <source>
        <dbReference type="ARBA" id="ARBA00022454"/>
    </source>
</evidence>
<keyword evidence="9" id="KW-0995">Kinetochore</keyword>
<dbReference type="FunCoup" id="F0VGU2">
    <property type="interactions" value="11"/>
</dbReference>
<comment type="subcellular location">
    <subcellularLocation>
        <location evidence="2">Chromosome</location>
        <location evidence="2">Centromere</location>
        <location evidence="2">Kinetochore</location>
    </subcellularLocation>
    <subcellularLocation>
        <location evidence="1">Cytoplasm</location>
        <location evidence="1">Cytoskeleton</location>
        <location evidence="1">Spindle</location>
    </subcellularLocation>
</comment>
<keyword evidence="12" id="KW-0137">Centromere</keyword>
<evidence type="ECO:0000256" key="7">
    <source>
        <dbReference type="ARBA" id="ARBA00022701"/>
    </source>
</evidence>
<evidence type="ECO:0000256" key="3">
    <source>
        <dbReference type="ARBA" id="ARBA00010684"/>
    </source>
</evidence>
<keyword evidence="7" id="KW-0493">Microtubule</keyword>
<evidence type="ECO:0000256" key="12">
    <source>
        <dbReference type="ARBA" id="ARBA00023328"/>
    </source>
</evidence>
<feature type="compositionally biased region" description="Basic and acidic residues" evidence="14">
    <location>
        <begin position="227"/>
        <end position="237"/>
    </location>
</feature>
<keyword evidence="6" id="KW-0132">Cell division</keyword>
<dbReference type="Pfam" id="PF11362">
    <property type="entry name" value="DUF3161"/>
    <property type="match status" value="1"/>
</dbReference>
<dbReference type="Pfam" id="PF16740">
    <property type="entry name" value="SKA2"/>
    <property type="match status" value="1"/>
</dbReference>
<feature type="region of interest" description="Disordered" evidence="14">
    <location>
        <begin position="184"/>
        <end position="252"/>
    </location>
</feature>
<evidence type="ECO:0000256" key="8">
    <source>
        <dbReference type="ARBA" id="ARBA00022776"/>
    </source>
</evidence>
<feature type="compositionally biased region" description="Low complexity" evidence="14">
    <location>
        <begin position="187"/>
        <end position="209"/>
    </location>
</feature>
<keyword evidence="5" id="KW-0963">Cytoplasm</keyword>
<evidence type="ECO:0000313" key="17">
    <source>
        <dbReference type="EMBL" id="CEL66920.1"/>
    </source>
</evidence>
<reference evidence="16" key="1">
    <citation type="submission" date="2011-02" db="EMBL/GenBank/DDBJ databases">
        <authorList>
            <person name="Aslett M."/>
        </authorList>
    </citation>
    <scope>NUCLEOTIDE SEQUENCE</scope>
    <source>
        <strain evidence="16">Liverpool</strain>
    </source>
</reference>
<dbReference type="PANTHER" id="PTHR32017">
    <property type="entry name" value="SPINDLE AND KINETOCHORE-ASSOCIATED PROTEIN 2"/>
    <property type="match status" value="1"/>
</dbReference>
<dbReference type="GO" id="GO:0000278">
    <property type="term" value="P:mitotic cell cycle"/>
    <property type="evidence" value="ECO:0007669"/>
    <property type="project" value="TreeGrafter"/>
</dbReference>
<feature type="region of interest" description="Disordered" evidence="14">
    <location>
        <begin position="138"/>
        <end position="172"/>
    </location>
</feature>
<evidence type="ECO:0000256" key="2">
    <source>
        <dbReference type="ARBA" id="ARBA00004629"/>
    </source>
</evidence>
<dbReference type="InterPro" id="IPR042091">
    <property type="entry name" value="Ska2_N"/>
</dbReference>
<evidence type="ECO:0000256" key="9">
    <source>
        <dbReference type="ARBA" id="ARBA00022838"/>
    </source>
</evidence>
<proteinExistence type="inferred from homology"/>
<dbReference type="PANTHER" id="PTHR32017:SF3">
    <property type="entry name" value="SPINDLE AND KINETOCHORE-ASSOCIATED PROTEIN 2"/>
    <property type="match status" value="1"/>
</dbReference>
<reference evidence="17" key="4">
    <citation type="journal article" date="2015" name="PLoS ONE">
        <title>Comprehensive Evaluation of Toxoplasma gondii VEG and Neospora caninum LIV Genomes with Tachyzoite Stage Transcriptome and Proteome Defines Novel Transcript Features.</title>
        <authorList>
            <person name="Ramaprasad A."/>
            <person name="Mourier T."/>
            <person name="Naeem R."/>
            <person name="Malas T.B."/>
            <person name="Moussa E."/>
            <person name="Panigrahi A."/>
            <person name="Vermont S.J."/>
            <person name="Otto T.D."/>
            <person name="Wastling J."/>
            <person name="Pain A."/>
        </authorList>
    </citation>
    <scope>NUCLEOTIDE SEQUENCE</scope>
    <source>
        <strain evidence="17">Liverpool</strain>
    </source>
</reference>